<evidence type="ECO:0000259" key="9">
    <source>
        <dbReference type="PROSITE" id="PS50928"/>
    </source>
</evidence>
<sequence>MSTATHGGLTRPDESPATRPDPAPRTTSRAAAIGGRIFNGFSHIFLVVWAVMVIYPLLWVVMSALKSDSEVIRDPLSLIPDTLHWDNFARAWGEGHLGAFFLNTILVMIGSVFLTMLLGSMAAYALARYEFRGNRLIYYMFLSGLTLPIYLAAVPLFKGVYNTGVVFPLLGPNKHVMLMLVYVAWSLSFTIFFMHSFFRTLPDSIAEAAMVDGASHSRLFFSVMLPMAKPGLISIGIFNVLGQWNQWYLPTLLMQSVAGEPKNQVISQGLIELSVNQGYKSDWSGLFAGVTMAMLPVLIVYIVFQRQVQSGLTAGVGK</sequence>
<keyword evidence="5 7" id="KW-1133">Transmembrane helix</keyword>
<evidence type="ECO:0000256" key="3">
    <source>
        <dbReference type="ARBA" id="ARBA00022475"/>
    </source>
</evidence>
<evidence type="ECO:0000256" key="6">
    <source>
        <dbReference type="ARBA" id="ARBA00023136"/>
    </source>
</evidence>
<protein>
    <submittedName>
        <fullName evidence="10">Sugar ABC transporter permease</fullName>
    </submittedName>
</protein>
<dbReference type="GO" id="GO:0005886">
    <property type="term" value="C:plasma membrane"/>
    <property type="evidence" value="ECO:0007669"/>
    <property type="project" value="UniProtKB-SubCell"/>
</dbReference>
<keyword evidence="3" id="KW-1003">Cell membrane</keyword>
<dbReference type="PANTHER" id="PTHR43744:SF12">
    <property type="entry name" value="ABC TRANSPORTER PERMEASE PROTEIN MG189-RELATED"/>
    <property type="match status" value="1"/>
</dbReference>
<evidence type="ECO:0000256" key="5">
    <source>
        <dbReference type="ARBA" id="ARBA00022989"/>
    </source>
</evidence>
<evidence type="ECO:0000256" key="4">
    <source>
        <dbReference type="ARBA" id="ARBA00022692"/>
    </source>
</evidence>
<dbReference type="InterPro" id="IPR000515">
    <property type="entry name" value="MetI-like"/>
</dbReference>
<feature type="transmembrane region" description="Helical" evidence="7">
    <location>
        <begin position="283"/>
        <end position="304"/>
    </location>
</feature>
<keyword evidence="4 7" id="KW-0812">Transmembrane</keyword>
<proteinExistence type="inferred from homology"/>
<feature type="transmembrane region" description="Helical" evidence="7">
    <location>
        <begin position="177"/>
        <end position="198"/>
    </location>
</feature>
<evidence type="ECO:0000256" key="1">
    <source>
        <dbReference type="ARBA" id="ARBA00004651"/>
    </source>
</evidence>
<dbReference type="Gene3D" id="1.10.3720.10">
    <property type="entry name" value="MetI-like"/>
    <property type="match status" value="1"/>
</dbReference>
<dbReference type="CDD" id="cd06261">
    <property type="entry name" value="TM_PBP2"/>
    <property type="match status" value="1"/>
</dbReference>
<evidence type="ECO:0000256" key="2">
    <source>
        <dbReference type="ARBA" id="ARBA00022448"/>
    </source>
</evidence>
<keyword evidence="6 7" id="KW-0472">Membrane</keyword>
<feature type="transmembrane region" description="Helical" evidence="7">
    <location>
        <begin position="100"/>
        <end position="124"/>
    </location>
</feature>
<reference evidence="10 11" key="1">
    <citation type="submission" date="2018-05" db="EMBL/GenBank/DDBJ databases">
        <title>Micromonosporas from Atacama Desert.</title>
        <authorList>
            <person name="Carro L."/>
            <person name="Golinska P."/>
            <person name="Klenk H.-P."/>
            <person name="Goodfellow M."/>
        </authorList>
    </citation>
    <scope>NUCLEOTIDE SEQUENCE [LARGE SCALE GENOMIC DNA]</scope>
    <source>
        <strain evidence="10 11">4G51</strain>
    </source>
</reference>
<feature type="transmembrane region" description="Helical" evidence="7">
    <location>
        <begin position="136"/>
        <end position="157"/>
    </location>
</feature>
<organism evidence="10 11">
    <name type="scientific">Micromonospora sicca</name>
    <dbReference type="NCBI Taxonomy" id="2202420"/>
    <lineage>
        <taxon>Bacteria</taxon>
        <taxon>Bacillati</taxon>
        <taxon>Actinomycetota</taxon>
        <taxon>Actinomycetes</taxon>
        <taxon>Micromonosporales</taxon>
        <taxon>Micromonosporaceae</taxon>
        <taxon>Micromonospora</taxon>
    </lineage>
</organism>
<keyword evidence="2 7" id="KW-0813">Transport</keyword>
<accession>A0A317D9V0</accession>
<evidence type="ECO:0000313" key="11">
    <source>
        <dbReference type="Proteomes" id="UP000246050"/>
    </source>
</evidence>
<dbReference type="EMBL" id="QGKS01000312">
    <property type="protein sequence ID" value="PWR11651.1"/>
    <property type="molecule type" value="Genomic_DNA"/>
</dbReference>
<comment type="caution">
    <text evidence="10">The sequence shown here is derived from an EMBL/GenBank/DDBJ whole genome shotgun (WGS) entry which is preliminary data.</text>
</comment>
<feature type="region of interest" description="Disordered" evidence="8">
    <location>
        <begin position="1"/>
        <end position="26"/>
    </location>
</feature>
<dbReference type="InterPro" id="IPR035906">
    <property type="entry name" value="MetI-like_sf"/>
</dbReference>
<dbReference type="Pfam" id="PF00528">
    <property type="entry name" value="BPD_transp_1"/>
    <property type="match status" value="1"/>
</dbReference>
<feature type="domain" description="ABC transmembrane type-1" evidence="9">
    <location>
        <begin position="101"/>
        <end position="304"/>
    </location>
</feature>
<dbReference type="PANTHER" id="PTHR43744">
    <property type="entry name" value="ABC TRANSPORTER PERMEASE PROTEIN MG189-RELATED-RELATED"/>
    <property type="match status" value="1"/>
</dbReference>
<feature type="transmembrane region" description="Helical" evidence="7">
    <location>
        <begin position="44"/>
        <end position="65"/>
    </location>
</feature>
<dbReference type="OrthoDB" id="61122at2"/>
<dbReference type="Proteomes" id="UP000246050">
    <property type="component" value="Unassembled WGS sequence"/>
</dbReference>
<feature type="compositionally biased region" description="Low complexity" evidence="8">
    <location>
        <begin position="17"/>
        <end position="26"/>
    </location>
</feature>
<gene>
    <name evidence="10" type="ORF">DKT69_26075</name>
</gene>
<dbReference type="PROSITE" id="PS50928">
    <property type="entry name" value="ABC_TM1"/>
    <property type="match status" value="1"/>
</dbReference>
<comment type="similarity">
    <text evidence="7">Belongs to the binding-protein-dependent transport system permease family.</text>
</comment>
<evidence type="ECO:0000256" key="8">
    <source>
        <dbReference type="SAM" id="MobiDB-lite"/>
    </source>
</evidence>
<name>A0A317D9V0_9ACTN</name>
<dbReference type="AlphaFoldDB" id="A0A317D9V0"/>
<feature type="transmembrane region" description="Helical" evidence="7">
    <location>
        <begin position="219"/>
        <end position="241"/>
    </location>
</feature>
<evidence type="ECO:0000256" key="7">
    <source>
        <dbReference type="RuleBase" id="RU363032"/>
    </source>
</evidence>
<evidence type="ECO:0000313" key="10">
    <source>
        <dbReference type="EMBL" id="PWR11651.1"/>
    </source>
</evidence>
<comment type="subcellular location">
    <subcellularLocation>
        <location evidence="1 7">Cell membrane</location>
        <topology evidence="1 7">Multi-pass membrane protein</topology>
    </subcellularLocation>
</comment>
<dbReference type="GO" id="GO:0055085">
    <property type="term" value="P:transmembrane transport"/>
    <property type="evidence" value="ECO:0007669"/>
    <property type="project" value="InterPro"/>
</dbReference>
<dbReference type="SUPFAM" id="SSF161098">
    <property type="entry name" value="MetI-like"/>
    <property type="match status" value="1"/>
</dbReference>